<sequence>MPSGRVSSSFACEQRSRTIRCWSIFTQSLAMEISDHASYFSVARALRSAISFLKKKHPEELVDARQSSFWRIVALSNDFVTLVKGCRRRCSAVGCLNYEKPGSHYRRCASCWAVFYCSKQCQRRDWRLGGHRKACKEYHMKRQVQELNFDDQRLALLMKFVRYSLRTPALLTRLRELCDNRINDLLLVFTVRYPVAWDFVVQRNDACAGEMTIVVMLPSRPDKKCRRFMFCAAARMKWTEHLDPLERLTKEIETARGPRITYHGEDLYHGEDPGMAWQNSSEP</sequence>
<proteinExistence type="predicted"/>
<keyword evidence="7" id="KW-1185">Reference proteome</keyword>
<evidence type="ECO:0000259" key="5">
    <source>
        <dbReference type="PROSITE" id="PS50865"/>
    </source>
</evidence>
<keyword evidence="3" id="KW-0862">Zinc</keyword>
<keyword evidence="1" id="KW-0479">Metal-binding</keyword>
<reference evidence="7" key="1">
    <citation type="submission" date="2024-06" db="EMBL/GenBank/DDBJ databases">
        <title>Multi-omics analyses provide insights into the biosynthesis of the anticancer antibiotic pleurotin in Hohenbuehelia grisea.</title>
        <authorList>
            <person name="Weaver J.A."/>
            <person name="Alberti F."/>
        </authorList>
    </citation>
    <scope>NUCLEOTIDE SEQUENCE [LARGE SCALE GENOMIC DNA]</scope>
    <source>
        <strain evidence="7">T-177</strain>
    </source>
</reference>
<dbReference type="EMBL" id="JASNQZ010000015">
    <property type="protein sequence ID" value="KAL0947588.1"/>
    <property type="molecule type" value="Genomic_DNA"/>
</dbReference>
<evidence type="ECO:0000256" key="4">
    <source>
        <dbReference type="PROSITE-ProRule" id="PRU00134"/>
    </source>
</evidence>
<accession>A0ABR3IWB9</accession>
<keyword evidence="2 4" id="KW-0863">Zinc-finger</keyword>
<evidence type="ECO:0000256" key="3">
    <source>
        <dbReference type="ARBA" id="ARBA00022833"/>
    </source>
</evidence>
<evidence type="ECO:0000313" key="7">
    <source>
        <dbReference type="Proteomes" id="UP001556367"/>
    </source>
</evidence>
<dbReference type="Gene3D" id="6.10.140.2220">
    <property type="match status" value="1"/>
</dbReference>
<feature type="domain" description="MYND-type" evidence="5">
    <location>
        <begin position="92"/>
        <end position="135"/>
    </location>
</feature>
<protein>
    <recommendedName>
        <fullName evidence="5">MYND-type domain-containing protein</fullName>
    </recommendedName>
</protein>
<dbReference type="Proteomes" id="UP001556367">
    <property type="component" value="Unassembled WGS sequence"/>
</dbReference>
<dbReference type="Pfam" id="PF01753">
    <property type="entry name" value="zf-MYND"/>
    <property type="match status" value="1"/>
</dbReference>
<name>A0ABR3IWB9_9AGAR</name>
<dbReference type="InterPro" id="IPR002893">
    <property type="entry name" value="Znf_MYND"/>
</dbReference>
<gene>
    <name evidence="6" type="ORF">HGRIS_013677</name>
</gene>
<comment type="caution">
    <text evidence="6">The sequence shown here is derived from an EMBL/GenBank/DDBJ whole genome shotgun (WGS) entry which is preliminary data.</text>
</comment>
<evidence type="ECO:0000313" key="6">
    <source>
        <dbReference type="EMBL" id="KAL0947588.1"/>
    </source>
</evidence>
<organism evidence="6 7">
    <name type="scientific">Hohenbuehelia grisea</name>
    <dbReference type="NCBI Taxonomy" id="104357"/>
    <lineage>
        <taxon>Eukaryota</taxon>
        <taxon>Fungi</taxon>
        <taxon>Dikarya</taxon>
        <taxon>Basidiomycota</taxon>
        <taxon>Agaricomycotina</taxon>
        <taxon>Agaricomycetes</taxon>
        <taxon>Agaricomycetidae</taxon>
        <taxon>Agaricales</taxon>
        <taxon>Pleurotineae</taxon>
        <taxon>Pleurotaceae</taxon>
        <taxon>Hohenbuehelia</taxon>
    </lineage>
</organism>
<evidence type="ECO:0000256" key="1">
    <source>
        <dbReference type="ARBA" id="ARBA00022723"/>
    </source>
</evidence>
<dbReference type="PROSITE" id="PS50865">
    <property type="entry name" value="ZF_MYND_2"/>
    <property type="match status" value="1"/>
</dbReference>
<dbReference type="SUPFAM" id="SSF144232">
    <property type="entry name" value="HIT/MYND zinc finger-like"/>
    <property type="match status" value="1"/>
</dbReference>
<evidence type="ECO:0000256" key="2">
    <source>
        <dbReference type="ARBA" id="ARBA00022771"/>
    </source>
</evidence>